<feature type="transmembrane region" description="Helical" evidence="7">
    <location>
        <begin position="490"/>
        <end position="513"/>
    </location>
</feature>
<accession>A0A1Z5JNC3</accession>
<keyword evidence="9" id="KW-1185">Reference proteome</keyword>
<dbReference type="GO" id="GO:0006857">
    <property type="term" value="P:oligopeptide transport"/>
    <property type="evidence" value="ECO:0007669"/>
    <property type="project" value="InterPro"/>
</dbReference>
<keyword evidence="5 7" id="KW-0472">Membrane</keyword>
<gene>
    <name evidence="8" type="ORF">FisN_1Hh715</name>
</gene>
<dbReference type="PROSITE" id="PS01023">
    <property type="entry name" value="PTR2_2"/>
    <property type="match status" value="1"/>
</dbReference>
<dbReference type="OrthoDB" id="8904098at2759"/>
<proteinExistence type="inferred from homology"/>
<comment type="subcellular location">
    <subcellularLocation>
        <location evidence="1 6">Membrane</location>
        <topology evidence="1 6">Multi-pass membrane protein</topology>
    </subcellularLocation>
</comment>
<dbReference type="InterPro" id="IPR000109">
    <property type="entry name" value="POT_fam"/>
</dbReference>
<organism evidence="8 9">
    <name type="scientific">Fistulifera solaris</name>
    <name type="common">Oleaginous diatom</name>
    <dbReference type="NCBI Taxonomy" id="1519565"/>
    <lineage>
        <taxon>Eukaryota</taxon>
        <taxon>Sar</taxon>
        <taxon>Stramenopiles</taxon>
        <taxon>Ochrophyta</taxon>
        <taxon>Bacillariophyta</taxon>
        <taxon>Bacillariophyceae</taxon>
        <taxon>Bacillariophycidae</taxon>
        <taxon>Naviculales</taxon>
        <taxon>Naviculaceae</taxon>
        <taxon>Fistulifera</taxon>
    </lineage>
</organism>
<dbReference type="EMBL" id="BDSP01000089">
    <property type="protein sequence ID" value="GAX15278.1"/>
    <property type="molecule type" value="Genomic_DNA"/>
</dbReference>
<evidence type="ECO:0000256" key="3">
    <source>
        <dbReference type="ARBA" id="ARBA00022692"/>
    </source>
</evidence>
<dbReference type="PANTHER" id="PTHR11654">
    <property type="entry name" value="OLIGOPEPTIDE TRANSPORTER-RELATED"/>
    <property type="match status" value="1"/>
</dbReference>
<name>A0A1Z5JNC3_FISSO</name>
<dbReference type="GO" id="GO:0016020">
    <property type="term" value="C:membrane"/>
    <property type="evidence" value="ECO:0007669"/>
    <property type="project" value="UniProtKB-SubCell"/>
</dbReference>
<dbReference type="InParanoid" id="A0A1Z5JNC3"/>
<reference evidence="8 9" key="1">
    <citation type="journal article" date="2015" name="Plant Cell">
        <title>Oil accumulation by the oleaginous diatom Fistulifera solaris as revealed by the genome and transcriptome.</title>
        <authorList>
            <person name="Tanaka T."/>
            <person name="Maeda Y."/>
            <person name="Veluchamy A."/>
            <person name="Tanaka M."/>
            <person name="Abida H."/>
            <person name="Marechal E."/>
            <person name="Bowler C."/>
            <person name="Muto M."/>
            <person name="Sunaga Y."/>
            <person name="Tanaka M."/>
            <person name="Yoshino T."/>
            <person name="Taniguchi T."/>
            <person name="Fukuda Y."/>
            <person name="Nemoto M."/>
            <person name="Matsumoto M."/>
            <person name="Wong P.S."/>
            <person name="Aburatani S."/>
            <person name="Fujibuchi W."/>
        </authorList>
    </citation>
    <scope>NUCLEOTIDE SEQUENCE [LARGE SCALE GENOMIC DNA]</scope>
    <source>
        <strain evidence="8 9">JPCC DA0580</strain>
    </source>
</reference>
<feature type="transmembrane region" description="Helical" evidence="7">
    <location>
        <begin position="429"/>
        <end position="450"/>
    </location>
</feature>
<sequence>MRRPPAENEAPEQGSFLTPVILSILVTETGERFAYFGFRAVLVLYFNQALEYDESQSVANYAFVTSLAYFSPIAGAVMADGRWGRYNTILYFGIIYILGLAILTAASVLHDLSLKRLISFVGLFFVCLGTGGIKPCVSSFGADQVGHDPNVQCDDGTKDSVRQVESSVRTAQVQGFFAYFYFCINLGALTSISTIPLLRAHYGFRAAFFTPLVFMILAMTLFVSKRKEYVHHLPEKVGSSLLTTCRYTFWLFRRNLVHSYPSLASRLPFLAPGSLSDYRVLQNSLDDDTQATPENEVTVDDDGSSEQQLEDAAQALHVLPIMMMLPIFWALYDQQSSVWTLQAQRMKLHGLQPEQLNIINPMQIMVFIPLFDKVIYPALRQRHVNIEPLRRMSWGMLLAAASFVISGLVENAIQNAPPNSVDVFWQLPQITVLAIAEIFLSVTGLEFAYATSPERLKTFLMGVFLLTTAVGDMFSGVLYSTIFAHLNQAVVLYICAALMLGNLALFQKVVLWYNRCDFLSLRQSSDDIEIQALKSSAIRDATSLRNCDVKIT</sequence>
<evidence type="ECO:0000313" key="9">
    <source>
        <dbReference type="Proteomes" id="UP000198406"/>
    </source>
</evidence>
<comment type="caution">
    <text evidence="8">The sequence shown here is derived from an EMBL/GenBank/DDBJ whole genome shotgun (WGS) entry which is preliminary data.</text>
</comment>
<dbReference type="Gene3D" id="1.20.1250.20">
    <property type="entry name" value="MFS general substrate transporter like domains"/>
    <property type="match status" value="1"/>
</dbReference>
<evidence type="ECO:0000256" key="7">
    <source>
        <dbReference type="SAM" id="Phobius"/>
    </source>
</evidence>
<evidence type="ECO:0000256" key="5">
    <source>
        <dbReference type="ARBA" id="ARBA00023136"/>
    </source>
</evidence>
<feature type="transmembrane region" description="Helical" evidence="7">
    <location>
        <begin position="176"/>
        <end position="198"/>
    </location>
</feature>
<evidence type="ECO:0000313" key="8">
    <source>
        <dbReference type="EMBL" id="GAX15278.1"/>
    </source>
</evidence>
<keyword evidence="4 7" id="KW-1133">Transmembrane helix</keyword>
<keyword evidence="6" id="KW-0813">Transport</keyword>
<dbReference type="Proteomes" id="UP000198406">
    <property type="component" value="Unassembled WGS sequence"/>
</dbReference>
<dbReference type="SUPFAM" id="SSF103473">
    <property type="entry name" value="MFS general substrate transporter"/>
    <property type="match status" value="2"/>
</dbReference>
<dbReference type="InterPro" id="IPR036259">
    <property type="entry name" value="MFS_trans_sf"/>
</dbReference>
<feature type="transmembrane region" description="Helical" evidence="7">
    <location>
        <begin position="391"/>
        <end position="409"/>
    </location>
</feature>
<feature type="transmembrane region" description="Helical" evidence="7">
    <location>
        <begin position="89"/>
        <end position="109"/>
    </location>
</feature>
<protein>
    <submittedName>
        <fullName evidence="8">Proton-dependent oligopeptide transporter, POT family</fullName>
    </submittedName>
</protein>
<feature type="transmembrane region" description="Helical" evidence="7">
    <location>
        <begin position="462"/>
        <end position="484"/>
    </location>
</feature>
<comment type="similarity">
    <text evidence="2 6">Belongs to the major facilitator superfamily. Proton-dependent oligopeptide transporter (POT/PTR) (TC 2.A.17) family.</text>
</comment>
<evidence type="ECO:0000256" key="1">
    <source>
        <dbReference type="ARBA" id="ARBA00004141"/>
    </source>
</evidence>
<evidence type="ECO:0000256" key="6">
    <source>
        <dbReference type="RuleBase" id="RU003755"/>
    </source>
</evidence>
<feature type="transmembrane region" description="Helical" evidence="7">
    <location>
        <begin position="204"/>
        <end position="223"/>
    </location>
</feature>
<keyword evidence="3 6" id="KW-0812">Transmembrane</keyword>
<evidence type="ECO:0000256" key="4">
    <source>
        <dbReference type="ARBA" id="ARBA00022989"/>
    </source>
</evidence>
<dbReference type="AlphaFoldDB" id="A0A1Z5JNC3"/>
<dbReference type="GO" id="GO:0022857">
    <property type="term" value="F:transmembrane transporter activity"/>
    <property type="evidence" value="ECO:0007669"/>
    <property type="project" value="InterPro"/>
</dbReference>
<dbReference type="Pfam" id="PF00854">
    <property type="entry name" value="PTR2"/>
    <property type="match status" value="1"/>
</dbReference>
<dbReference type="InterPro" id="IPR018456">
    <property type="entry name" value="PTR2_symporter_CS"/>
</dbReference>
<evidence type="ECO:0000256" key="2">
    <source>
        <dbReference type="ARBA" id="ARBA00005982"/>
    </source>
</evidence>